<sequence>MYNLCEKRVKLQAMITTKPYDFNHYRVDRLAENPKLPRSLLIFEQDQTHKLGAVKNICPLYNIIPRVKSSTVQHLTSHNG</sequence>
<gene>
    <name evidence="1" type="ORF">C1H46_039348</name>
</gene>
<comment type="caution">
    <text evidence="1">The sequence shown here is derived from an EMBL/GenBank/DDBJ whole genome shotgun (WGS) entry which is preliminary data.</text>
</comment>
<protein>
    <submittedName>
        <fullName evidence="1">Uncharacterized protein</fullName>
    </submittedName>
</protein>
<dbReference type="AlphaFoldDB" id="A0A540KLQ3"/>
<dbReference type="Proteomes" id="UP000315295">
    <property type="component" value="Unassembled WGS sequence"/>
</dbReference>
<accession>A0A540KLQ3</accession>
<organism evidence="1 2">
    <name type="scientific">Malus baccata</name>
    <name type="common">Siberian crab apple</name>
    <name type="synonym">Pyrus baccata</name>
    <dbReference type="NCBI Taxonomy" id="106549"/>
    <lineage>
        <taxon>Eukaryota</taxon>
        <taxon>Viridiplantae</taxon>
        <taxon>Streptophyta</taxon>
        <taxon>Embryophyta</taxon>
        <taxon>Tracheophyta</taxon>
        <taxon>Spermatophyta</taxon>
        <taxon>Magnoliopsida</taxon>
        <taxon>eudicotyledons</taxon>
        <taxon>Gunneridae</taxon>
        <taxon>Pentapetalae</taxon>
        <taxon>rosids</taxon>
        <taxon>fabids</taxon>
        <taxon>Rosales</taxon>
        <taxon>Rosaceae</taxon>
        <taxon>Amygdaloideae</taxon>
        <taxon>Maleae</taxon>
        <taxon>Malus</taxon>
    </lineage>
</organism>
<name>A0A540KLQ3_MALBA</name>
<evidence type="ECO:0000313" key="1">
    <source>
        <dbReference type="EMBL" id="TQD75120.1"/>
    </source>
</evidence>
<evidence type="ECO:0000313" key="2">
    <source>
        <dbReference type="Proteomes" id="UP000315295"/>
    </source>
</evidence>
<dbReference type="EMBL" id="VIEB01001127">
    <property type="protein sequence ID" value="TQD75120.1"/>
    <property type="molecule type" value="Genomic_DNA"/>
</dbReference>
<keyword evidence="2" id="KW-1185">Reference proteome</keyword>
<reference evidence="1 2" key="1">
    <citation type="journal article" date="2019" name="G3 (Bethesda)">
        <title>Sequencing of a Wild Apple (Malus baccata) Genome Unravels the Differences Between Cultivated and Wild Apple Species Regarding Disease Resistance and Cold Tolerance.</title>
        <authorList>
            <person name="Chen X."/>
        </authorList>
    </citation>
    <scope>NUCLEOTIDE SEQUENCE [LARGE SCALE GENOMIC DNA]</scope>
    <source>
        <strain evidence="2">cv. Shandingzi</strain>
        <tissue evidence="1">Leaves</tissue>
    </source>
</reference>
<proteinExistence type="predicted"/>